<name>A0AAW1TJ65_9CHLO</name>
<dbReference type="InterPro" id="IPR029016">
    <property type="entry name" value="GAF-like_dom_sf"/>
</dbReference>
<dbReference type="InterPro" id="IPR017441">
    <property type="entry name" value="Protein_kinase_ATP_BS"/>
</dbReference>
<dbReference type="InterPro" id="IPR001245">
    <property type="entry name" value="Ser-Thr/Tyr_kinase_cat_dom"/>
</dbReference>
<dbReference type="SUPFAM" id="SSF56112">
    <property type="entry name" value="Protein kinase-like (PK-like)"/>
    <property type="match status" value="1"/>
</dbReference>
<dbReference type="EMBL" id="JALJOV010000035">
    <property type="protein sequence ID" value="KAK9868321.1"/>
    <property type="molecule type" value="Genomic_DNA"/>
</dbReference>
<evidence type="ECO:0000256" key="3">
    <source>
        <dbReference type="SAM" id="MobiDB-lite"/>
    </source>
</evidence>
<evidence type="ECO:0000256" key="1">
    <source>
        <dbReference type="ARBA" id="ARBA00023170"/>
    </source>
</evidence>
<dbReference type="Proteomes" id="UP001485043">
    <property type="component" value="Unassembled WGS sequence"/>
</dbReference>
<keyword evidence="2" id="KW-0067">ATP-binding</keyword>
<reference evidence="5 6" key="1">
    <citation type="journal article" date="2024" name="Nat. Commun.">
        <title>Phylogenomics reveals the evolutionary origins of lichenization in chlorophyte algae.</title>
        <authorList>
            <person name="Puginier C."/>
            <person name="Libourel C."/>
            <person name="Otte J."/>
            <person name="Skaloud P."/>
            <person name="Haon M."/>
            <person name="Grisel S."/>
            <person name="Petersen M."/>
            <person name="Berrin J.G."/>
            <person name="Delaux P.M."/>
            <person name="Dal Grande F."/>
            <person name="Keller J."/>
        </authorList>
    </citation>
    <scope>NUCLEOTIDE SEQUENCE [LARGE SCALE GENOMIC DNA]</scope>
    <source>
        <strain evidence="5 6">SAG 2523</strain>
    </source>
</reference>
<protein>
    <recommendedName>
        <fullName evidence="4">Protein kinase domain-containing protein</fullName>
    </recommendedName>
</protein>
<dbReference type="GO" id="GO:0005524">
    <property type="term" value="F:ATP binding"/>
    <property type="evidence" value="ECO:0007669"/>
    <property type="project" value="UniProtKB-UniRule"/>
</dbReference>
<dbReference type="InterPro" id="IPR003018">
    <property type="entry name" value="GAF"/>
</dbReference>
<gene>
    <name evidence="5" type="ORF">WJX84_010923</name>
</gene>
<dbReference type="InterPro" id="IPR051681">
    <property type="entry name" value="Ser/Thr_Kinases-Pseudokinases"/>
</dbReference>
<dbReference type="Pfam" id="PF07714">
    <property type="entry name" value="PK_Tyr_Ser-Thr"/>
    <property type="match status" value="1"/>
</dbReference>
<feature type="region of interest" description="Disordered" evidence="3">
    <location>
        <begin position="31"/>
        <end position="84"/>
    </location>
</feature>
<dbReference type="Gene3D" id="3.30.450.40">
    <property type="match status" value="1"/>
</dbReference>
<evidence type="ECO:0000256" key="2">
    <source>
        <dbReference type="PROSITE-ProRule" id="PRU10141"/>
    </source>
</evidence>
<dbReference type="PROSITE" id="PS00107">
    <property type="entry name" value="PROTEIN_KINASE_ATP"/>
    <property type="match status" value="1"/>
</dbReference>
<dbReference type="GO" id="GO:0004674">
    <property type="term" value="F:protein serine/threonine kinase activity"/>
    <property type="evidence" value="ECO:0007669"/>
    <property type="project" value="TreeGrafter"/>
</dbReference>
<dbReference type="Gene3D" id="1.10.510.10">
    <property type="entry name" value="Transferase(Phosphotransferase) domain 1"/>
    <property type="match status" value="1"/>
</dbReference>
<feature type="domain" description="Protein kinase" evidence="4">
    <location>
        <begin position="442"/>
        <end position="680"/>
    </location>
</feature>
<feature type="compositionally biased region" description="Polar residues" evidence="3">
    <location>
        <begin position="47"/>
        <end position="57"/>
    </location>
</feature>
<dbReference type="InterPro" id="IPR011009">
    <property type="entry name" value="Kinase-like_dom_sf"/>
</dbReference>
<comment type="caution">
    <text evidence="5">The sequence shown here is derived from an EMBL/GenBank/DDBJ whole genome shotgun (WGS) entry which is preliminary data.</text>
</comment>
<keyword evidence="6" id="KW-1185">Reference proteome</keyword>
<evidence type="ECO:0000313" key="5">
    <source>
        <dbReference type="EMBL" id="KAK9868321.1"/>
    </source>
</evidence>
<dbReference type="PROSITE" id="PS50011">
    <property type="entry name" value="PROTEIN_KINASE_DOM"/>
    <property type="match status" value="1"/>
</dbReference>
<dbReference type="InterPro" id="IPR000719">
    <property type="entry name" value="Prot_kinase_dom"/>
</dbReference>
<accession>A0AAW1TJ65</accession>
<evidence type="ECO:0000313" key="6">
    <source>
        <dbReference type="Proteomes" id="UP001485043"/>
    </source>
</evidence>
<dbReference type="PROSITE" id="PS00109">
    <property type="entry name" value="PROTEIN_KINASE_TYR"/>
    <property type="match status" value="1"/>
</dbReference>
<dbReference type="PANTHER" id="PTHR44329">
    <property type="entry name" value="SERINE/THREONINE-PROTEIN KINASE TNNI3K-RELATED"/>
    <property type="match status" value="1"/>
</dbReference>
<proteinExistence type="predicted"/>
<organism evidence="5 6">
    <name type="scientific">Apatococcus fuscideae</name>
    <dbReference type="NCBI Taxonomy" id="2026836"/>
    <lineage>
        <taxon>Eukaryota</taxon>
        <taxon>Viridiplantae</taxon>
        <taxon>Chlorophyta</taxon>
        <taxon>core chlorophytes</taxon>
        <taxon>Trebouxiophyceae</taxon>
        <taxon>Chlorellales</taxon>
        <taxon>Chlorellaceae</taxon>
        <taxon>Apatococcus</taxon>
    </lineage>
</organism>
<dbReference type="PANTHER" id="PTHR44329:SF214">
    <property type="entry name" value="PROTEIN KINASE DOMAIN-CONTAINING PROTEIN"/>
    <property type="match status" value="1"/>
</dbReference>
<evidence type="ECO:0000259" key="4">
    <source>
        <dbReference type="PROSITE" id="PS50011"/>
    </source>
</evidence>
<keyword evidence="1" id="KW-0675">Receptor</keyword>
<dbReference type="InterPro" id="IPR008266">
    <property type="entry name" value="Tyr_kinase_AS"/>
</dbReference>
<keyword evidence="2" id="KW-0547">Nucleotide-binding</keyword>
<dbReference type="SUPFAM" id="SSF55781">
    <property type="entry name" value="GAF domain-like"/>
    <property type="match status" value="1"/>
</dbReference>
<feature type="binding site" evidence="2">
    <location>
        <position position="469"/>
    </location>
    <ligand>
        <name>ATP</name>
        <dbReference type="ChEBI" id="CHEBI:30616"/>
    </ligand>
</feature>
<dbReference type="Pfam" id="PF01590">
    <property type="entry name" value="GAF"/>
    <property type="match status" value="1"/>
</dbReference>
<dbReference type="AlphaFoldDB" id="A0AAW1TJ65"/>
<sequence length="680" mass="73260">MGCTSSQPLDAGGEQVSRVSAGAATIPAIVPAAPSSRYPPAELATPPSCSVEPTGTGSEARPSTRERPEEVGNQPLPRMTHCPRPANDAARIAAVNSTCLCRGLPQERFDHFTRLVKGVLKVPICQITLVEDKLVYGKASHGGLRSENPLPRDVAFCSWALLPKNPEMLVVEDTLLDGRFRDNPVVVGEPHIRFYAGAPLIASNGHALGTLCGMDFEPRHLDGHLLQILTLTTPTSTLDPFALASSTSSLTTPTASLDRTARKDFKEHRNAAELRSMRSTEDLKHGFMLCQVAMQPGRSCLSPTPGVPWWAISLDKAVHQSLWDIFEVDPWSKEAALNNLARKVGKEVEIAAAVKAKGSLKAFNITFKRHYGDLDASTVPIGIPSFISASASEAPDLCFVMVSEATQLGGLSRSQSVGTPLFHAPSLGQPGVEVTEDIFASVSLGPLLGKGSFGKVFRGTWQGMTVAVKILEKVLQPADRVGGLDYVQHSLEATLGVGLDHRNLVHTLACHSRLSRGMVGHVSGIDRPIADHEPCVLESWILLEYCCKGSLLDALFKGWLRTERSLLDGAPNFGAVLQTALEIAEALEYLHAANILHGDLTCNNIMLKGQPEDKRGFVAKVGDFGLSRLMEAETDSLETATHGTVTHMPPELLMDGRLSRATDVYSFGVILVLCWGMYGR</sequence>